<protein>
    <submittedName>
        <fullName evidence="1">Uncharacterized protein</fullName>
    </submittedName>
</protein>
<organism evidence="1">
    <name type="scientific">Arundo donax</name>
    <name type="common">Giant reed</name>
    <name type="synonym">Donax arundinaceus</name>
    <dbReference type="NCBI Taxonomy" id="35708"/>
    <lineage>
        <taxon>Eukaryota</taxon>
        <taxon>Viridiplantae</taxon>
        <taxon>Streptophyta</taxon>
        <taxon>Embryophyta</taxon>
        <taxon>Tracheophyta</taxon>
        <taxon>Spermatophyta</taxon>
        <taxon>Magnoliopsida</taxon>
        <taxon>Liliopsida</taxon>
        <taxon>Poales</taxon>
        <taxon>Poaceae</taxon>
        <taxon>PACMAD clade</taxon>
        <taxon>Arundinoideae</taxon>
        <taxon>Arundineae</taxon>
        <taxon>Arundo</taxon>
    </lineage>
</organism>
<sequence length="50" mass="5913">MHLFPMVEVNSIHDILPIFCYLPYCAPQKMPSHVWSNNYSFSFIIQKVIL</sequence>
<reference evidence="1" key="1">
    <citation type="submission" date="2014-09" db="EMBL/GenBank/DDBJ databases">
        <authorList>
            <person name="Magalhaes I.L.F."/>
            <person name="Oliveira U."/>
            <person name="Santos F.R."/>
            <person name="Vidigal T.H.D.A."/>
            <person name="Brescovit A.D."/>
            <person name="Santos A.J."/>
        </authorList>
    </citation>
    <scope>NUCLEOTIDE SEQUENCE</scope>
    <source>
        <tissue evidence="1">Shoot tissue taken approximately 20 cm above the soil surface</tissue>
    </source>
</reference>
<name>A0A0A9E358_ARUDO</name>
<proteinExistence type="predicted"/>
<reference evidence="1" key="2">
    <citation type="journal article" date="2015" name="Data Brief">
        <title>Shoot transcriptome of the giant reed, Arundo donax.</title>
        <authorList>
            <person name="Barrero R.A."/>
            <person name="Guerrero F.D."/>
            <person name="Moolhuijzen P."/>
            <person name="Goolsby J.A."/>
            <person name="Tidwell J."/>
            <person name="Bellgard S.E."/>
            <person name="Bellgard M.I."/>
        </authorList>
    </citation>
    <scope>NUCLEOTIDE SEQUENCE</scope>
    <source>
        <tissue evidence="1">Shoot tissue taken approximately 20 cm above the soil surface</tissue>
    </source>
</reference>
<dbReference type="AlphaFoldDB" id="A0A0A9E358"/>
<evidence type="ECO:0000313" key="1">
    <source>
        <dbReference type="EMBL" id="JAD93463.1"/>
    </source>
</evidence>
<dbReference type="EMBL" id="GBRH01204432">
    <property type="protein sequence ID" value="JAD93463.1"/>
    <property type="molecule type" value="Transcribed_RNA"/>
</dbReference>
<accession>A0A0A9E358</accession>